<feature type="region of interest" description="Disordered" evidence="1">
    <location>
        <begin position="58"/>
        <end position="93"/>
    </location>
</feature>
<protein>
    <submittedName>
        <fullName evidence="2">Uncharacterized protein</fullName>
    </submittedName>
</protein>
<name>A0AAJ0DCC1_9PEZI</name>
<keyword evidence="3" id="KW-1185">Reference proteome</keyword>
<feature type="compositionally biased region" description="Polar residues" evidence="1">
    <location>
        <begin position="1"/>
        <end position="12"/>
    </location>
</feature>
<dbReference type="AlphaFoldDB" id="A0AAJ0DCC1"/>
<dbReference type="Proteomes" id="UP001271007">
    <property type="component" value="Unassembled WGS sequence"/>
</dbReference>
<feature type="region of interest" description="Disordered" evidence="1">
    <location>
        <begin position="1"/>
        <end position="35"/>
    </location>
</feature>
<evidence type="ECO:0000313" key="2">
    <source>
        <dbReference type="EMBL" id="KAK3047400.1"/>
    </source>
</evidence>
<comment type="caution">
    <text evidence="2">The sequence shown here is derived from an EMBL/GenBank/DDBJ whole genome shotgun (WGS) entry which is preliminary data.</text>
</comment>
<sequence length="360" mass="39911">MNGQPQPNSSPGTAYRNLMQEPSSSHSLHPVSKAMPHKISQIGAAAVVAMLLPETPRRQRVRNESLEGDSDSGVKVGSSSTPSSEEGIGSSRVMTLGSSAVLTNMDKPESPASTDGDVESHQNSAHHIPLFSPVSGDHTPLFSPVSGDPNYLFFLAKHHQTIQAQLLDNQTTRLSQQTHLLALHQYGHTLHNHLILLANHYRSLGEAYHNFPLQVQHSRLCHPKLRSFAQKHFTLAGSRLEVPLIARLNHMLISLRRAEEANDRGYGAVSTVEAMAWVEETQKHIDAVSGVFFKCQEAFVRLRSAVEILGWVKGSILAELSGRQDVRRTLIGESKGSVGRRRMLRWRWMQALPDVCFVWI</sequence>
<evidence type="ECO:0000256" key="1">
    <source>
        <dbReference type="SAM" id="MobiDB-lite"/>
    </source>
</evidence>
<reference evidence="2" key="1">
    <citation type="submission" date="2023-04" db="EMBL/GenBank/DDBJ databases">
        <title>Black Yeasts Isolated from many extreme environments.</title>
        <authorList>
            <person name="Coleine C."/>
            <person name="Stajich J.E."/>
            <person name="Selbmann L."/>
        </authorList>
    </citation>
    <scope>NUCLEOTIDE SEQUENCE</scope>
    <source>
        <strain evidence="2">CCFEE 5312</strain>
    </source>
</reference>
<proteinExistence type="predicted"/>
<accession>A0AAJ0DCC1</accession>
<gene>
    <name evidence="2" type="ORF">LTR09_011146</name>
</gene>
<dbReference type="EMBL" id="JAWDJX010000062">
    <property type="protein sequence ID" value="KAK3047400.1"/>
    <property type="molecule type" value="Genomic_DNA"/>
</dbReference>
<feature type="compositionally biased region" description="Low complexity" evidence="1">
    <location>
        <begin position="71"/>
        <end position="80"/>
    </location>
</feature>
<evidence type="ECO:0000313" key="3">
    <source>
        <dbReference type="Proteomes" id="UP001271007"/>
    </source>
</evidence>
<organism evidence="2 3">
    <name type="scientific">Extremus antarcticus</name>
    <dbReference type="NCBI Taxonomy" id="702011"/>
    <lineage>
        <taxon>Eukaryota</taxon>
        <taxon>Fungi</taxon>
        <taxon>Dikarya</taxon>
        <taxon>Ascomycota</taxon>
        <taxon>Pezizomycotina</taxon>
        <taxon>Dothideomycetes</taxon>
        <taxon>Dothideomycetidae</taxon>
        <taxon>Mycosphaerellales</taxon>
        <taxon>Extremaceae</taxon>
        <taxon>Extremus</taxon>
    </lineage>
</organism>